<keyword evidence="2" id="KW-1185">Reference proteome</keyword>
<accession>A0ABY9SZ63</accession>
<reference evidence="1 2" key="1">
    <citation type="submission" date="2023-09" db="EMBL/GenBank/DDBJ databases">
        <title>Complete Genome and Methylome dissection of Bacillus brevis NEB573 original source of BbsI restriction endonuclease.</title>
        <authorList>
            <person name="Fomenkov A."/>
            <person name="Roberts R.D."/>
        </authorList>
    </citation>
    <scope>NUCLEOTIDE SEQUENCE [LARGE SCALE GENOMIC DNA]</scope>
    <source>
        <strain evidence="1 2">NEB573</strain>
    </source>
</reference>
<sequence>MERKVYLKSNSYEKMKQLTAAYPDVENGGLLFGRMNPSWIKILDVSDAGEKAIRTKTGVVFEVNYLQQYTQERLREDLFVIGHGIHIQPLLV</sequence>
<evidence type="ECO:0000313" key="1">
    <source>
        <dbReference type="EMBL" id="WNC13096.1"/>
    </source>
</evidence>
<protein>
    <submittedName>
        <fullName evidence="1">Uncharacterized protein</fullName>
    </submittedName>
</protein>
<name>A0ABY9SZ63_BREBE</name>
<dbReference type="RefSeq" id="WP_310764585.1">
    <property type="nucleotide sequence ID" value="NZ_CP134050.1"/>
</dbReference>
<gene>
    <name evidence="1" type="ORF">RGB73_20560</name>
</gene>
<organism evidence="1 2">
    <name type="scientific">Brevibacillus brevis</name>
    <name type="common">Bacillus brevis</name>
    <dbReference type="NCBI Taxonomy" id="1393"/>
    <lineage>
        <taxon>Bacteria</taxon>
        <taxon>Bacillati</taxon>
        <taxon>Bacillota</taxon>
        <taxon>Bacilli</taxon>
        <taxon>Bacillales</taxon>
        <taxon>Paenibacillaceae</taxon>
        <taxon>Brevibacillus</taxon>
    </lineage>
</organism>
<evidence type="ECO:0000313" key="2">
    <source>
        <dbReference type="Proteomes" id="UP001256827"/>
    </source>
</evidence>
<dbReference type="EMBL" id="CP134050">
    <property type="protein sequence ID" value="WNC13096.1"/>
    <property type="molecule type" value="Genomic_DNA"/>
</dbReference>
<dbReference type="Proteomes" id="UP001256827">
    <property type="component" value="Chromosome"/>
</dbReference>
<proteinExistence type="predicted"/>